<name>F2BA90_9NEIS</name>
<organism evidence="1 2">
    <name type="scientific">Neisseria bacilliformis ATCC BAA-1200</name>
    <dbReference type="NCBI Taxonomy" id="888742"/>
    <lineage>
        <taxon>Bacteria</taxon>
        <taxon>Pseudomonadati</taxon>
        <taxon>Pseudomonadota</taxon>
        <taxon>Betaproteobacteria</taxon>
        <taxon>Neisseriales</taxon>
        <taxon>Neisseriaceae</taxon>
        <taxon>Neisseria</taxon>
    </lineage>
</organism>
<dbReference type="Proteomes" id="UP000004105">
    <property type="component" value="Unassembled WGS sequence"/>
</dbReference>
<evidence type="ECO:0000313" key="2">
    <source>
        <dbReference type="Proteomes" id="UP000004105"/>
    </source>
</evidence>
<dbReference type="HOGENOM" id="CLU_3236426_0_0_4"/>
<comment type="caution">
    <text evidence="1">The sequence shown here is derived from an EMBL/GenBank/DDBJ whole genome shotgun (WGS) entry which is preliminary data.</text>
</comment>
<accession>F2BA90</accession>
<evidence type="ECO:0000313" key="1">
    <source>
        <dbReference type="EMBL" id="EGF11550.1"/>
    </source>
</evidence>
<protein>
    <submittedName>
        <fullName evidence="1">Uncharacterized protein</fullName>
    </submittedName>
</protein>
<dbReference type="AlphaFoldDB" id="F2BA90"/>
<keyword evidence="2" id="KW-1185">Reference proteome</keyword>
<sequence>MAEGGIIRDRPSESAASARPQAVCRLARYFQTAYCLVSGFSGG</sequence>
<proteinExistence type="predicted"/>
<reference evidence="1 2" key="1">
    <citation type="submission" date="2011-02" db="EMBL/GenBank/DDBJ databases">
        <authorList>
            <person name="Muzny D."/>
            <person name="Qin X."/>
            <person name="Deng J."/>
            <person name="Jiang H."/>
            <person name="Liu Y."/>
            <person name="Qu J."/>
            <person name="Song X.-Z."/>
            <person name="Zhang L."/>
            <person name="Thornton R."/>
            <person name="Coyle M."/>
            <person name="Francisco L."/>
            <person name="Jackson L."/>
            <person name="Javaid M."/>
            <person name="Korchina V."/>
            <person name="Kovar C."/>
            <person name="Mata R."/>
            <person name="Mathew T."/>
            <person name="Ngo R."/>
            <person name="Nguyen L."/>
            <person name="Nguyen N."/>
            <person name="Okwuonu G."/>
            <person name="Ongeri F."/>
            <person name="Pham C."/>
            <person name="Simmons D."/>
            <person name="Wilczek-Boney K."/>
            <person name="Hale W."/>
            <person name="Jakkamsetti A."/>
            <person name="Pham P."/>
            <person name="Ruth R."/>
            <person name="San Lucas F."/>
            <person name="Warren J."/>
            <person name="Zhang J."/>
            <person name="Zhao Z."/>
            <person name="Zhou C."/>
            <person name="Zhu D."/>
            <person name="Lee S."/>
            <person name="Bess C."/>
            <person name="Blankenburg K."/>
            <person name="Forbes L."/>
            <person name="Fu Q."/>
            <person name="Gubbala S."/>
            <person name="Hirani K."/>
            <person name="Jayaseelan J.C."/>
            <person name="Lara F."/>
            <person name="Munidasa M."/>
            <person name="Palculict T."/>
            <person name="Patil S."/>
            <person name="Pu L.-L."/>
            <person name="Saada N."/>
            <person name="Tang L."/>
            <person name="Weissenberger G."/>
            <person name="Zhu Y."/>
            <person name="Hemphill L."/>
            <person name="Shang Y."/>
            <person name="Youmans B."/>
            <person name="Ayvaz T."/>
            <person name="Ross M."/>
            <person name="Santibanez J."/>
            <person name="Aqrawi P."/>
            <person name="Gross S."/>
            <person name="Joshi V."/>
            <person name="Fowler G."/>
            <person name="Nazareth L."/>
            <person name="Reid J."/>
            <person name="Worley K."/>
            <person name="Petrosino J."/>
            <person name="Highlander S."/>
            <person name="Gibbs R."/>
        </authorList>
    </citation>
    <scope>NUCLEOTIDE SEQUENCE [LARGE SCALE GENOMIC DNA]</scope>
    <source>
        <strain evidence="1 2">ATCC BAA-1200</strain>
    </source>
</reference>
<gene>
    <name evidence="1" type="ORF">HMPREF9123_0666</name>
</gene>
<dbReference type="EMBL" id="AFAY01000012">
    <property type="protein sequence ID" value="EGF11550.1"/>
    <property type="molecule type" value="Genomic_DNA"/>
</dbReference>